<keyword evidence="3" id="KW-0804">Transcription</keyword>
<sequence length="241" mass="26269">MQVYGRTYIKMLMEFKDRLKAARKHAGLNQAELATRIGVQQTSISDLERGKSKSTSFSTQIAHELGVSALWLATGKGEMVPGVKDGGASYATETPPSTDDYALIPQLSARGENGNGYLNDHVEVKGDLAFKREWLAKIGAKPERLSVIYADGDSMEPYIVSGDVVLIDHGATSPVNGKVFAIRRPDDSISIKRLIQHVTGEWVLSSDNPNKALYRDELIDSASVCQVPIIGKVVWRGGAMH</sequence>
<dbReference type="Pfam" id="PF01381">
    <property type="entry name" value="HTH_3"/>
    <property type="match status" value="1"/>
</dbReference>
<gene>
    <name evidence="5" type="ORF">SAMN04487958_107168</name>
</gene>
<keyword evidence="1" id="KW-0805">Transcription regulation</keyword>
<dbReference type="PANTHER" id="PTHR40661:SF3">
    <property type="entry name" value="FELS-1 PROPHAGE TRANSCRIPTIONAL REGULATOR"/>
    <property type="match status" value="1"/>
</dbReference>
<dbReference type="Gene3D" id="2.10.109.10">
    <property type="entry name" value="Umud Fragment, subunit A"/>
    <property type="match status" value="1"/>
</dbReference>
<keyword evidence="6" id="KW-1185">Reference proteome</keyword>
<evidence type="ECO:0000313" key="6">
    <source>
        <dbReference type="Proteomes" id="UP000198505"/>
    </source>
</evidence>
<protein>
    <submittedName>
        <fullName evidence="5">Phage repressor protein C, contains Cro/C1-type HTH and peptisase s24 domains</fullName>
    </submittedName>
</protein>
<dbReference type="InterPro" id="IPR015927">
    <property type="entry name" value="Peptidase_S24_S26A/B/C"/>
</dbReference>
<organism evidence="5 6">
    <name type="scientific">Vreelandella subterranea</name>
    <dbReference type="NCBI Taxonomy" id="416874"/>
    <lineage>
        <taxon>Bacteria</taxon>
        <taxon>Pseudomonadati</taxon>
        <taxon>Pseudomonadota</taxon>
        <taxon>Gammaproteobacteria</taxon>
        <taxon>Oceanospirillales</taxon>
        <taxon>Halomonadaceae</taxon>
        <taxon>Vreelandella</taxon>
    </lineage>
</organism>
<dbReference type="SUPFAM" id="SSF47413">
    <property type="entry name" value="lambda repressor-like DNA-binding domains"/>
    <property type="match status" value="1"/>
</dbReference>
<feature type="domain" description="HTH cro/C1-type" evidence="4">
    <location>
        <begin position="19"/>
        <end position="72"/>
    </location>
</feature>
<proteinExistence type="predicted"/>
<dbReference type="Gene3D" id="1.10.260.40">
    <property type="entry name" value="lambda repressor-like DNA-binding domains"/>
    <property type="match status" value="1"/>
</dbReference>
<reference evidence="6" key="1">
    <citation type="submission" date="2016-10" db="EMBL/GenBank/DDBJ databases">
        <authorList>
            <person name="Varghese N."/>
            <person name="Submissions S."/>
        </authorList>
    </citation>
    <scope>NUCLEOTIDE SEQUENCE [LARGE SCALE GENOMIC DNA]</scope>
    <source>
        <strain evidence="6">CGMCC 1.6495</strain>
    </source>
</reference>
<accession>A0A1H9US62</accession>
<dbReference type="STRING" id="416874.SAMN04487958_107168"/>
<dbReference type="EMBL" id="FOGS01000007">
    <property type="protein sequence ID" value="SES11897.1"/>
    <property type="molecule type" value="Genomic_DNA"/>
</dbReference>
<dbReference type="AlphaFoldDB" id="A0A1H9US62"/>
<dbReference type="Pfam" id="PF00717">
    <property type="entry name" value="Peptidase_S24"/>
    <property type="match status" value="1"/>
</dbReference>
<dbReference type="InterPro" id="IPR036286">
    <property type="entry name" value="LexA/Signal_pep-like_sf"/>
</dbReference>
<dbReference type="SMART" id="SM00530">
    <property type="entry name" value="HTH_XRE"/>
    <property type="match status" value="1"/>
</dbReference>
<dbReference type="GO" id="GO:0003677">
    <property type="term" value="F:DNA binding"/>
    <property type="evidence" value="ECO:0007669"/>
    <property type="project" value="UniProtKB-KW"/>
</dbReference>
<keyword evidence="2" id="KW-0238">DNA-binding</keyword>
<dbReference type="Proteomes" id="UP000198505">
    <property type="component" value="Unassembled WGS sequence"/>
</dbReference>
<dbReference type="SUPFAM" id="SSF51306">
    <property type="entry name" value="LexA/Signal peptidase"/>
    <property type="match status" value="1"/>
</dbReference>
<name>A0A1H9US62_9GAMM</name>
<dbReference type="PROSITE" id="PS50943">
    <property type="entry name" value="HTH_CROC1"/>
    <property type="match status" value="1"/>
</dbReference>
<dbReference type="CDD" id="cd00093">
    <property type="entry name" value="HTH_XRE"/>
    <property type="match status" value="1"/>
</dbReference>
<evidence type="ECO:0000256" key="3">
    <source>
        <dbReference type="ARBA" id="ARBA00023163"/>
    </source>
</evidence>
<dbReference type="CDD" id="cd06462">
    <property type="entry name" value="Peptidase_S24_S26"/>
    <property type="match status" value="1"/>
</dbReference>
<evidence type="ECO:0000256" key="1">
    <source>
        <dbReference type="ARBA" id="ARBA00023015"/>
    </source>
</evidence>
<dbReference type="InterPro" id="IPR010982">
    <property type="entry name" value="Lambda_DNA-bd_dom_sf"/>
</dbReference>
<evidence type="ECO:0000256" key="2">
    <source>
        <dbReference type="ARBA" id="ARBA00023125"/>
    </source>
</evidence>
<evidence type="ECO:0000313" key="5">
    <source>
        <dbReference type="EMBL" id="SES11897.1"/>
    </source>
</evidence>
<evidence type="ECO:0000259" key="4">
    <source>
        <dbReference type="PROSITE" id="PS50943"/>
    </source>
</evidence>
<dbReference type="InterPro" id="IPR001387">
    <property type="entry name" value="Cro/C1-type_HTH"/>
</dbReference>
<dbReference type="PANTHER" id="PTHR40661">
    <property type="match status" value="1"/>
</dbReference>